<sequence>MPSPILARADALMQRRHLNTTDSEDVPVLTDALPADDIPTLFDVENPPPAKTMPCSPAIQAETRTEPADISAAETQEAIIRELSQQIIQRLNQALPTIIEATIRDYLAEQEMR</sequence>
<protein>
    <recommendedName>
        <fullName evidence="3">DNA polymerase III subunit chi</fullName>
    </recommendedName>
</protein>
<reference evidence="1 2" key="1">
    <citation type="submission" date="2024-04" db="EMBL/GenBank/DDBJ databases">
        <title>Dissimilatory iodate-reducing microorganisms contribute to the enrichment of iodine in groundwater.</title>
        <authorList>
            <person name="Jiang Z."/>
        </authorList>
    </citation>
    <scope>NUCLEOTIDE SEQUENCE [LARGE SCALE GENOMIC DNA]</scope>
    <source>
        <strain evidence="1 2">NCP973</strain>
    </source>
</reference>
<dbReference type="EMBL" id="CP151406">
    <property type="protein sequence ID" value="WZJ21033.1"/>
    <property type="molecule type" value="Genomic_DNA"/>
</dbReference>
<evidence type="ECO:0000313" key="2">
    <source>
        <dbReference type="Proteomes" id="UP001479520"/>
    </source>
</evidence>
<gene>
    <name evidence="1" type="ORF">AADV58_13925</name>
</gene>
<evidence type="ECO:0008006" key="3">
    <source>
        <dbReference type="Google" id="ProtNLM"/>
    </source>
</evidence>
<evidence type="ECO:0000313" key="1">
    <source>
        <dbReference type="EMBL" id="WZJ21033.1"/>
    </source>
</evidence>
<keyword evidence="2" id="KW-1185">Reference proteome</keyword>
<name>A0ABZ2XFA3_9RHOO</name>
<dbReference type="RefSeq" id="WP_028994656.1">
    <property type="nucleotide sequence ID" value="NZ_CP151406.1"/>
</dbReference>
<proteinExistence type="predicted"/>
<accession>A0ABZ2XFA3</accession>
<dbReference type="Proteomes" id="UP001479520">
    <property type="component" value="Chromosome"/>
</dbReference>
<organism evidence="1 2">
    <name type="scientific">Azonexus hydrophilus</name>
    <dbReference type="NCBI Taxonomy" id="418702"/>
    <lineage>
        <taxon>Bacteria</taxon>
        <taxon>Pseudomonadati</taxon>
        <taxon>Pseudomonadota</taxon>
        <taxon>Betaproteobacteria</taxon>
        <taxon>Rhodocyclales</taxon>
        <taxon>Azonexaceae</taxon>
        <taxon>Azonexus</taxon>
    </lineage>
</organism>